<feature type="domain" description="CCHC-type" evidence="2">
    <location>
        <begin position="64"/>
        <end position="79"/>
    </location>
</feature>
<accession>A0A0B2RT17</accession>
<keyword evidence="1" id="KW-0862">Zinc</keyword>
<keyword evidence="1" id="KW-0479">Metal-binding</keyword>
<proteinExistence type="predicted"/>
<evidence type="ECO:0000259" key="2">
    <source>
        <dbReference type="PROSITE" id="PS50158"/>
    </source>
</evidence>
<gene>
    <name evidence="3" type="ORF">glysoja_047526</name>
</gene>
<dbReference type="EMBL" id="KN648264">
    <property type="protein sequence ID" value="KHN35513.1"/>
    <property type="molecule type" value="Genomic_DNA"/>
</dbReference>
<dbReference type="Proteomes" id="UP000053555">
    <property type="component" value="Unassembled WGS sequence"/>
</dbReference>
<dbReference type="GO" id="GO:0008270">
    <property type="term" value="F:zinc ion binding"/>
    <property type="evidence" value="ECO:0007669"/>
    <property type="project" value="UniProtKB-KW"/>
</dbReference>
<protein>
    <recommendedName>
        <fullName evidence="2">CCHC-type domain-containing protein</fullName>
    </recommendedName>
</protein>
<sequence length="262" mass="30166">MDELIGSLKVHEQALMDELHLPKGKAITLKAFQKNKIKQHSKALNSIADSNVENMMRESSKQVRCYGCNKPDHIKIDCPLLEEDFKRRYPKKKAMMGTWDDTYSSSSEREDEHVANLCLITNLNKEDVFDSKSVLDFLNHKELEQAFNNLLNGSHILTQKSAHLKEQVYYTITKGVISFDQTQLENTNKASKEKVETLSNDLANFVTRTSNLDKLIGVQKSFFDKTGLGFNQNHRKVFQKPVRNKTTKRKCFNCNKWGHHTS</sequence>
<dbReference type="PROSITE" id="PS50158">
    <property type="entry name" value="ZF_CCHC"/>
    <property type="match status" value="1"/>
</dbReference>
<evidence type="ECO:0000256" key="1">
    <source>
        <dbReference type="PROSITE-ProRule" id="PRU00047"/>
    </source>
</evidence>
<keyword evidence="1" id="KW-0863">Zinc-finger</keyword>
<evidence type="ECO:0000313" key="3">
    <source>
        <dbReference type="EMBL" id="KHN35513.1"/>
    </source>
</evidence>
<dbReference type="GO" id="GO:0003676">
    <property type="term" value="F:nucleic acid binding"/>
    <property type="evidence" value="ECO:0007669"/>
    <property type="project" value="InterPro"/>
</dbReference>
<name>A0A0B2RT17_GLYSO</name>
<organism evidence="3">
    <name type="scientific">Glycine soja</name>
    <name type="common">Wild soybean</name>
    <dbReference type="NCBI Taxonomy" id="3848"/>
    <lineage>
        <taxon>Eukaryota</taxon>
        <taxon>Viridiplantae</taxon>
        <taxon>Streptophyta</taxon>
        <taxon>Embryophyta</taxon>
        <taxon>Tracheophyta</taxon>
        <taxon>Spermatophyta</taxon>
        <taxon>Magnoliopsida</taxon>
        <taxon>eudicotyledons</taxon>
        <taxon>Gunneridae</taxon>
        <taxon>Pentapetalae</taxon>
        <taxon>rosids</taxon>
        <taxon>fabids</taxon>
        <taxon>Fabales</taxon>
        <taxon>Fabaceae</taxon>
        <taxon>Papilionoideae</taxon>
        <taxon>50 kb inversion clade</taxon>
        <taxon>NPAAA clade</taxon>
        <taxon>indigoferoid/millettioid clade</taxon>
        <taxon>Phaseoleae</taxon>
        <taxon>Glycine</taxon>
        <taxon>Glycine subgen. Soja</taxon>
    </lineage>
</organism>
<dbReference type="AlphaFoldDB" id="A0A0B2RT17"/>
<dbReference type="InterPro" id="IPR001878">
    <property type="entry name" value="Znf_CCHC"/>
</dbReference>
<reference evidence="3" key="1">
    <citation type="submission" date="2014-07" db="EMBL/GenBank/DDBJ databases">
        <title>Identification of a novel salt tolerance gene in wild soybean by whole-genome sequencing.</title>
        <authorList>
            <person name="Lam H.-M."/>
            <person name="Qi X."/>
            <person name="Li M.-W."/>
            <person name="Liu X."/>
            <person name="Xie M."/>
            <person name="Ni M."/>
            <person name="Xu X."/>
        </authorList>
    </citation>
    <scope>NUCLEOTIDE SEQUENCE [LARGE SCALE GENOMIC DNA]</scope>
    <source>
        <tissue evidence="3">Root</tissue>
    </source>
</reference>